<comment type="subcellular location">
    <subcellularLocation>
        <location evidence="1">Cell inner membrane</location>
        <topology evidence="1">Single-pass type II membrane protein</topology>
        <orientation evidence="1">Periplasmic side</orientation>
    </subcellularLocation>
</comment>
<proteinExistence type="inferred from homology"/>
<dbReference type="SUPFAM" id="SSF54534">
    <property type="entry name" value="FKBP-like"/>
    <property type="match status" value="1"/>
</dbReference>
<evidence type="ECO:0000313" key="13">
    <source>
        <dbReference type="EMBL" id="RIY33958.1"/>
    </source>
</evidence>
<dbReference type="Proteomes" id="UP000266258">
    <property type="component" value="Unassembled WGS sequence"/>
</dbReference>
<dbReference type="GO" id="GO:0005886">
    <property type="term" value="C:plasma membrane"/>
    <property type="evidence" value="ECO:0007669"/>
    <property type="project" value="UniProtKB-SubCell"/>
</dbReference>
<keyword evidence="4" id="KW-0812">Transmembrane</keyword>
<keyword evidence="7" id="KW-0143">Chaperone</keyword>
<dbReference type="InterPro" id="IPR052029">
    <property type="entry name" value="PpiD_chaperone"/>
</dbReference>
<keyword evidence="3" id="KW-0997">Cell inner membrane</keyword>
<dbReference type="PANTHER" id="PTHR47529:SF1">
    <property type="entry name" value="PERIPLASMIC CHAPERONE PPID"/>
    <property type="match status" value="1"/>
</dbReference>
<comment type="caution">
    <text evidence="13">The sequence shown here is derived from an EMBL/GenBank/DDBJ whole genome shotgun (WGS) entry which is preliminary data.</text>
</comment>
<gene>
    <name evidence="13" type="ORF">CJP74_00610</name>
</gene>
<evidence type="ECO:0000256" key="1">
    <source>
        <dbReference type="ARBA" id="ARBA00004382"/>
    </source>
</evidence>
<keyword evidence="11" id="KW-0413">Isomerase</keyword>
<evidence type="ECO:0000259" key="12">
    <source>
        <dbReference type="PROSITE" id="PS50198"/>
    </source>
</evidence>
<evidence type="ECO:0000256" key="8">
    <source>
        <dbReference type="ARBA" id="ARBA00038408"/>
    </source>
</evidence>
<keyword evidence="11" id="KW-0697">Rotamase</keyword>
<evidence type="ECO:0000256" key="10">
    <source>
        <dbReference type="ARBA" id="ARBA00042775"/>
    </source>
</evidence>
<dbReference type="Gene3D" id="3.10.50.40">
    <property type="match status" value="1"/>
</dbReference>
<dbReference type="OrthoDB" id="9812372at2"/>
<dbReference type="RefSeq" id="WP_119496340.1">
    <property type="nucleotide sequence ID" value="NZ_NRJH01000005.1"/>
</dbReference>
<evidence type="ECO:0000256" key="3">
    <source>
        <dbReference type="ARBA" id="ARBA00022519"/>
    </source>
</evidence>
<name>A0A3A1Y9U2_9GAMM</name>
<evidence type="ECO:0000256" key="4">
    <source>
        <dbReference type="ARBA" id="ARBA00022692"/>
    </source>
</evidence>
<keyword evidence="14" id="KW-1185">Reference proteome</keyword>
<evidence type="ECO:0000256" key="11">
    <source>
        <dbReference type="PROSITE-ProRule" id="PRU00278"/>
    </source>
</evidence>
<dbReference type="GO" id="GO:0003755">
    <property type="term" value="F:peptidyl-prolyl cis-trans isomerase activity"/>
    <property type="evidence" value="ECO:0007669"/>
    <property type="project" value="UniProtKB-KW"/>
</dbReference>
<sequence length="637" mass="71506">MIGKFNSVQKSFIFKLLPVAIAVPFILQTITGANLGTQQQNYLVTFSNKDVGITYNEFQQEYQQRYNQLLQNYGQEAFEQFMTPANEQLLRQAVLDNLINNRLRILYAQSIGMTISDNEIIQNIRNNQMFQGADGQYSEDRIRAFLNYYGITTEQYFAILANDLRDQGVTQLLNNAYITTPAEVELNARLATPTSYVQVAKVEASATANEFNPSQEQIQEYYDMHRESYAIPAKATLSYIRYNRNTLAQKAPKPTQEQIQTYYDNNPQLFNSTIYDLSAIVVADQKTAQEVEQALKDGMSFTDAVKKYSTDVAAQFNNGELGRLTPSQLPDYLKEVVPLMQDKSYSAPIADANGEYHIVYLNNKETSTIAFAAARAQIEQTLTQANQQTYLQDLFAKVNEVVESQGNIAEVAKILDLPVSTTPEFTANNLPESVPRDVARLSFTGDMQVNRVNSPQGIADSQDEIITQLDKFQDTIYPTLDEIKDKVTEATKLSLAQAQNLAKLQDLAVQLNANPGAEKTKELLAQANVTLSEEQTVDLLAPQEDQVPYFNALFTSKYAGHPEDYLVVSDNSTNSVYLIGVLGFTVEAGVDNSVLSQFSNGYLQQVNYEYNSNIMQELRKVYDVKINYDLLGDSSNN</sequence>
<evidence type="ECO:0000256" key="5">
    <source>
        <dbReference type="ARBA" id="ARBA00022989"/>
    </source>
</evidence>
<reference evidence="13 14" key="1">
    <citation type="submission" date="2017-08" db="EMBL/GenBank/DDBJ databases">
        <title>Reclassification of Bisgaard taxon 37 and 44.</title>
        <authorList>
            <person name="Christensen H."/>
        </authorList>
    </citation>
    <scope>NUCLEOTIDE SEQUENCE [LARGE SCALE GENOMIC DNA]</scope>
    <source>
        <strain evidence="13 14">B96_4</strain>
    </source>
</reference>
<dbReference type="PANTHER" id="PTHR47529">
    <property type="entry name" value="PEPTIDYL-PROLYL CIS-TRANS ISOMERASE D"/>
    <property type="match status" value="1"/>
</dbReference>
<organism evidence="13 14">
    <name type="scientific">Psittacicella melopsittaci</name>
    <dbReference type="NCBI Taxonomy" id="2028576"/>
    <lineage>
        <taxon>Bacteria</taxon>
        <taxon>Pseudomonadati</taxon>
        <taxon>Pseudomonadota</taxon>
        <taxon>Gammaproteobacteria</taxon>
        <taxon>Pasteurellales</taxon>
        <taxon>Psittacicellaceae</taxon>
        <taxon>Psittacicella</taxon>
    </lineage>
</organism>
<dbReference type="InterPro" id="IPR046357">
    <property type="entry name" value="PPIase_dom_sf"/>
</dbReference>
<keyword evidence="6" id="KW-0472">Membrane</keyword>
<evidence type="ECO:0000256" key="7">
    <source>
        <dbReference type="ARBA" id="ARBA00023186"/>
    </source>
</evidence>
<feature type="domain" description="PpiC" evidence="12">
    <location>
        <begin position="272"/>
        <end position="363"/>
    </location>
</feature>
<accession>A0A3A1Y9U2</accession>
<dbReference type="Pfam" id="PF13624">
    <property type="entry name" value="SurA_N_3"/>
    <property type="match status" value="1"/>
</dbReference>
<comment type="similarity">
    <text evidence="8">Belongs to the PpiD chaperone family.</text>
</comment>
<keyword evidence="5" id="KW-1133">Transmembrane helix</keyword>
<evidence type="ECO:0000313" key="14">
    <source>
        <dbReference type="Proteomes" id="UP000266258"/>
    </source>
</evidence>
<evidence type="ECO:0000256" key="9">
    <source>
        <dbReference type="ARBA" id="ARBA00040743"/>
    </source>
</evidence>
<dbReference type="AlphaFoldDB" id="A0A3A1Y9U2"/>
<dbReference type="InterPro" id="IPR027304">
    <property type="entry name" value="Trigger_fact/SurA_dom_sf"/>
</dbReference>
<dbReference type="EMBL" id="NRJH01000005">
    <property type="protein sequence ID" value="RIY33958.1"/>
    <property type="molecule type" value="Genomic_DNA"/>
</dbReference>
<dbReference type="PROSITE" id="PS50198">
    <property type="entry name" value="PPIC_PPIASE_2"/>
    <property type="match status" value="1"/>
</dbReference>
<evidence type="ECO:0000256" key="6">
    <source>
        <dbReference type="ARBA" id="ARBA00023136"/>
    </source>
</evidence>
<dbReference type="SUPFAM" id="SSF109998">
    <property type="entry name" value="Triger factor/SurA peptide-binding domain-like"/>
    <property type="match status" value="1"/>
</dbReference>
<protein>
    <recommendedName>
        <fullName evidence="9">Periplasmic chaperone PpiD</fullName>
    </recommendedName>
    <alternativeName>
        <fullName evidence="10">Periplasmic folding chaperone</fullName>
    </alternativeName>
</protein>
<dbReference type="Pfam" id="PF13145">
    <property type="entry name" value="Rotamase_2"/>
    <property type="match status" value="1"/>
</dbReference>
<dbReference type="Gene3D" id="1.10.4030.10">
    <property type="entry name" value="Porin chaperone SurA, peptide-binding domain"/>
    <property type="match status" value="1"/>
</dbReference>
<evidence type="ECO:0000256" key="2">
    <source>
        <dbReference type="ARBA" id="ARBA00022475"/>
    </source>
</evidence>
<dbReference type="InterPro" id="IPR000297">
    <property type="entry name" value="PPIase_PpiC"/>
</dbReference>
<keyword evidence="2" id="KW-1003">Cell membrane</keyword>